<comment type="function">
    <text evidence="1">Conjugation of reduced glutathione to a wide number of exogenous and endogenous hydrophobic electrophiles.</text>
</comment>
<name>A0A9D4TK61_CHLVU</name>
<evidence type="ECO:0000256" key="1">
    <source>
        <dbReference type="ARBA" id="ARBA00003701"/>
    </source>
</evidence>
<comment type="similarity">
    <text evidence="2">Belongs to the GST superfamily. Mu family.</text>
</comment>
<reference evidence="8" key="2">
    <citation type="submission" date="2020-11" db="EMBL/GenBank/DDBJ databases">
        <authorList>
            <person name="Cecchin M."/>
            <person name="Marcolungo L."/>
            <person name="Rossato M."/>
            <person name="Girolomoni L."/>
            <person name="Cosentino E."/>
            <person name="Cuine S."/>
            <person name="Li-Beisson Y."/>
            <person name="Delledonne M."/>
            <person name="Ballottari M."/>
        </authorList>
    </citation>
    <scope>NUCLEOTIDE SEQUENCE</scope>
    <source>
        <strain evidence="8">211/11P</strain>
        <tissue evidence="8">Whole cell</tissue>
    </source>
</reference>
<feature type="domain" description="GST N-terminal" evidence="6">
    <location>
        <begin position="2"/>
        <end position="79"/>
    </location>
</feature>
<comment type="catalytic activity">
    <reaction evidence="5">
        <text>RX + glutathione = an S-substituted glutathione + a halide anion + H(+)</text>
        <dbReference type="Rhea" id="RHEA:16437"/>
        <dbReference type="ChEBI" id="CHEBI:15378"/>
        <dbReference type="ChEBI" id="CHEBI:16042"/>
        <dbReference type="ChEBI" id="CHEBI:17792"/>
        <dbReference type="ChEBI" id="CHEBI:57925"/>
        <dbReference type="ChEBI" id="CHEBI:90779"/>
        <dbReference type="EC" id="2.5.1.18"/>
    </reaction>
</comment>
<dbReference type="SFLD" id="SFLDG01205">
    <property type="entry name" value="AMPS.1"/>
    <property type="match status" value="1"/>
</dbReference>
<organism evidence="8 9">
    <name type="scientific">Chlorella vulgaris</name>
    <name type="common">Green alga</name>
    <dbReference type="NCBI Taxonomy" id="3077"/>
    <lineage>
        <taxon>Eukaryota</taxon>
        <taxon>Viridiplantae</taxon>
        <taxon>Chlorophyta</taxon>
        <taxon>core chlorophytes</taxon>
        <taxon>Trebouxiophyceae</taxon>
        <taxon>Chlorellales</taxon>
        <taxon>Chlorellaceae</taxon>
        <taxon>Chlorella clade</taxon>
        <taxon>Chlorella</taxon>
    </lineage>
</organism>
<evidence type="ECO:0000259" key="6">
    <source>
        <dbReference type="PROSITE" id="PS50404"/>
    </source>
</evidence>
<dbReference type="InterPro" id="IPR036282">
    <property type="entry name" value="Glutathione-S-Trfase_C_sf"/>
</dbReference>
<dbReference type="Gene3D" id="1.20.1050.10">
    <property type="match status" value="1"/>
</dbReference>
<protein>
    <recommendedName>
        <fullName evidence="3">glutathione transferase</fullName>
        <ecNumber evidence="3">2.5.1.18</ecNumber>
    </recommendedName>
</protein>
<dbReference type="AlphaFoldDB" id="A0A9D4TK61"/>
<dbReference type="InterPro" id="IPR040079">
    <property type="entry name" value="Glutathione_S-Trfase"/>
</dbReference>
<dbReference type="PROSITE" id="PS50405">
    <property type="entry name" value="GST_CTER"/>
    <property type="match status" value="1"/>
</dbReference>
<dbReference type="PANTHER" id="PTHR11571">
    <property type="entry name" value="GLUTATHIONE S-TRANSFERASE"/>
    <property type="match status" value="1"/>
</dbReference>
<dbReference type="SUPFAM" id="SSF52833">
    <property type="entry name" value="Thioredoxin-like"/>
    <property type="match status" value="1"/>
</dbReference>
<dbReference type="InterPro" id="IPR050213">
    <property type="entry name" value="GST_superfamily"/>
</dbReference>
<dbReference type="Pfam" id="PF14497">
    <property type="entry name" value="GST_C_3"/>
    <property type="match status" value="1"/>
</dbReference>
<dbReference type="PROSITE" id="PS50404">
    <property type="entry name" value="GST_NTER"/>
    <property type="match status" value="1"/>
</dbReference>
<keyword evidence="9" id="KW-1185">Reference proteome</keyword>
<dbReference type="CDD" id="cd03039">
    <property type="entry name" value="GST_N_Sigma_like"/>
    <property type="match status" value="1"/>
</dbReference>
<dbReference type="EC" id="2.5.1.18" evidence="3"/>
<accession>A0A9D4TK61</accession>
<dbReference type="SUPFAM" id="SSF47616">
    <property type="entry name" value="GST C-terminal domain-like"/>
    <property type="match status" value="1"/>
</dbReference>
<dbReference type="PANTHER" id="PTHR11571:SF222">
    <property type="entry name" value="GLUTATHIONE TRANSFERASE"/>
    <property type="match status" value="1"/>
</dbReference>
<evidence type="ECO:0000256" key="3">
    <source>
        <dbReference type="ARBA" id="ARBA00012452"/>
    </source>
</evidence>
<sequence length="218" mass="23837">MGKVQLHYFPIRGRAEPIRVALAAKDVEFENAGVDSAEMKSDLTKYKFGQCPRLVDDDVDLCQTNAILRHLGRKHDMYGKGLKEAAAVDEAVDAVEALKTKYLALIYQDELADAAKQTFWDTHCDPASISGRNSGIHLAYISKLAVPGTTWLVSDELSIADIVLWVMYYNLARIFPDTLAAAYPDLAAHQAKLAAVPGVKAYMEGPLCLPKVNANSLG</sequence>
<gene>
    <name evidence="8" type="ORF">D9Q98_006413</name>
</gene>
<feature type="domain" description="GST C-terminal" evidence="7">
    <location>
        <begin position="81"/>
        <end position="214"/>
    </location>
</feature>
<dbReference type="InterPro" id="IPR010987">
    <property type="entry name" value="Glutathione-S-Trfase_C-like"/>
</dbReference>
<dbReference type="GO" id="GO:0004364">
    <property type="term" value="F:glutathione transferase activity"/>
    <property type="evidence" value="ECO:0007669"/>
    <property type="project" value="UniProtKB-EC"/>
</dbReference>
<evidence type="ECO:0000256" key="2">
    <source>
        <dbReference type="ARBA" id="ARBA00005861"/>
    </source>
</evidence>
<dbReference type="GO" id="GO:0006749">
    <property type="term" value="P:glutathione metabolic process"/>
    <property type="evidence" value="ECO:0007669"/>
    <property type="project" value="TreeGrafter"/>
</dbReference>
<dbReference type="Proteomes" id="UP001055712">
    <property type="component" value="Unassembled WGS sequence"/>
</dbReference>
<proteinExistence type="inferred from homology"/>
<keyword evidence="4" id="KW-0808">Transferase</keyword>
<dbReference type="InterPro" id="IPR004045">
    <property type="entry name" value="Glutathione_S-Trfase_N"/>
</dbReference>
<evidence type="ECO:0000313" key="8">
    <source>
        <dbReference type="EMBL" id="KAI3428027.1"/>
    </source>
</evidence>
<dbReference type="Pfam" id="PF02798">
    <property type="entry name" value="GST_N"/>
    <property type="match status" value="1"/>
</dbReference>
<reference evidence="8" key="1">
    <citation type="journal article" date="2019" name="Plant J.">
        <title>Chlorella vulgaris genome assembly and annotation reveals the molecular basis for metabolic acclimation to high light conditions.</title>
        <authorList>
            <person name="Cecchin M."/>
            <person name="Marcolungo L."/>
            <person name="Rossato M."/>
            <person name="Girolomoni L."/>
            <person name="Cosentino E."/>
            <person name="Cuine S."/>
            <person name="Li-Beisson Y."/>
            <person name="Delledonne M."/>
            <person name="Ballottari M."/>
        </authorList>
    </citation>
    <scope>NUCLEOTIDE SEQUENCE</scope>
    <source>
        <strain evidence="8">211/11P</strain>
    </source>
</reference>
<dbReference type="EMBL" id="SIDB01000009">
    <property type="protein sequence ID" value="KAI3428027.1"/>
    <property type="molecule type" value="Genomic_DNA"/>
</dbReference>
<comment type="caution">
    <text evidence="8">The sequence shown here is derived from an EMBL/GenBank/DDBJ whole genome shotgun (WGS) entry which is preliminary data.</text>
</comment>
<dbReference type="OrthoDB" id="422574at2759"/>
<evidence type="ECO:0000259" key="7">
    <source>
        <dbReference type="PROSITE" id="PS50405"/>
    </source>
</evidence>
<evidence type="ECO:0000313" key="9">
    <source>
        <dbReference type="Proteomes" id="UP001055712"/>
    </source>
</evidence>
<dbReference type="SFLD" id="SFLDS00019">
    <property type="entry name" value="Glutathione_Transferase_(cytos"/>
    <property type="match status" value="1"/>
</dbReference>
<dbReference type="InterPro" id="IPR004046">
    <property type="entry name" value="GST_C"/>
</dbReference>
<dbReference type="Gene3D" id="3.40.30.10">
    <property type="entry name" value="Glutaredoxin"/>
    <property type="match status" value="1"/>
</dbReference>
<evidence type="ECO:0000256" key="4">
    <source>
        <dbReference type="ARBA" id="ARBA00022679"/>
    </source>
</evidence>
<dbReference type="InterPro" id="IPR036249">
    <property type="entry name" value="Thioredoxin-like_sf"/>
</dbReference>
<evidence type="ECO:0000256" key="5">
    <source>
        <dbReference type="ARBA" id="ARBA00047960"/>
    </source>
</evidence>
<dbReference type="SFLD" id="SFLDG00363">
    <property type="entry name" value="AMPS_(cytGST):_Alpha-__Mu-__Pi"/>
    <property type="match status" value="1"/>
</dbReference>